<feature type="region of interest" description="Disordered" evidence="1">
    <location>
        <begin position="272"/>
        <end position="314"/>
    </location>
</feature>
<protein>
    <submittedName>
        <fullName evidence="2">Uncharacterized protein</fullName>
    </submittedName>
</protein>
<evidence type="ECO:0000313" key="3">
    <source>
        <dbReference type="Proteomes" id="UP000694050"/>
    </source>
</evidence>
<dbReference type="AlphaFoldDB" id="A0A8J5P4J3"/>
<name>A0A8J5P4J3_FUSOX</name>
<gene>
    <name evidence="2" type="ORF">Forpe1208_v004307</name>
</gene>
<organism evidence="2 3">
    <name type="scientific">Fusarium oxysporum f. sp. rapae</name>
    <dbReference type="NCBI Taxonomy" id="485398"/>
    <lineage>
        <taxon>Eukaryota</taxon>
        <taxon>Fungi</taxon>
        <taxon>Dikarya</taxon>
        <taxon>Ascomycota</taxon>
        <taxon>Pezizomycotina</taxon>
        <taxon>Sordariomycetes</taxon>
        <taxon>Hypocreomycetidae</taxon>
        <taxon>Hypocreales</taxon>
        <taxon>Nectriaceae</taxon>
        <taxon>Fusarium</taxon>
        <taxon>Fusarium oxysporum species complex</taxon>
    </lineage>
</organism>
<evidence type="ECO:0000313" key="2">
    <source>
        <dbReference type="EMBL" id="KAG7416759.1"/>
    </source>
</evidence>
<dbReference type="Proteomes" id="UP000694050">
    <property type="component" value="Unassembled WGS sequence"/>
</dbReference>
<feature type="compositionally biased region" description="Polar residues" evidence="1">
    <location>
        <begin position="272"/>
        <end position="283"/>
    </location>
</feature>
<accession>A0A8J5P4J3</accession>
<reference evidence="2" key="1">
    <citation type="submission" date="2021-04" db="EMBL/GenBank/DDBJ databases">
        <title>First draft genome resource for Brassicaceae pathogens Fusarium oxysporum f. sp. raphani and Fusarium oxysporum f. sp. rapae.</title>
        <authorList>
            <person name="Asai S."/>
        </authorList>
    </citation>
    <scope>NUCLEOTIDE SEQUENCE</scope>
    <source>
        <strain evidence="2">Tf1208</strain>
    </source>
</reference>
<proteinExistence type="predicted"/>
<dbReference type="EMBL" id="JAELUQ010000003">
    <property type="protein sequence ID" value="KAG7416759.1"/>
    <property type="molecule type" value="Genomic_DNA"/>
</dbReference>
<feature type="compositionally biased region" description="Acidic residues" evidence="1">
    <location>
        <begin position="291"/>
        <end position="305"/>
    </location>
</feature>
<comment type="caution">
    <text evidence="2">The sequence shown here is derived from an EMBL/GenBank/DDBJ whole genome shotgun (WGS) entry which is preliminary data.</text>
</comment>
<evidence type="ECO:0000256" key="1">
    <source>
        <dbReference type="SAM" id="MobiDB-lite"/>
    </source>
</evidence>
<sequence>MASTSSETELFTTPPTSPSQITTYQLAGRILVQPSFLELEFDKSRFSLPNTARGICCSAKNVWYSNHHWPEQSRYKHLFELASETWEKLAPEFNRIWNRIWRKSLAATPWTVELRLAGVHQPNEQRIIIKPSIWIRSTDEAIRSSTVWKKLQKEVRKLGLDSVQYALIFAEGGLRSANGPASVPLEHLSLTKGIELSYGATLHTHVTWWTVSVPYECGEVCLTTIVKDGRIVYQEVSRIGGVLVINTSLAAGVTSGHTMLLYFLQNTDEVTPMNENDLQSTPQSSDSNSCSEDDDGQESSDECELVENNNNSPDPISDLGYIDLEKVGSWVPVTLSGMINFIQQAEVHLSPEAPYLKLVNNSTGPIHADFALVSRKEFGVPLGHSDNIYTFNGRKNVSTICSDSWLAANEHEILVLLGNGIEASAGFLQPAKLPFSVGSTLIWARKIRLAAPLGE</sequence>